<sequence length="196" mass="22094">MTDVTGHPLEASPSVVPVEMSALNANGGNSRVGYGNVEDDDTSEQWVFDPPVYDAEDDKDMVVRYLSQKNSGKTWDSTMTCGLKAMDRRRNFTVQPTLYEKLTLNKFGYAFNDASCACGGGLFFQIIPLHFREPRVPVGGRVVEQGNLLQERELRLKARGFFPGLFPFSLLDDEELSWEFLDPSDYEDWSSESDEI</sequence>
<reference evidence="1" key="1">
    <citation type="submission" date="2019-01" db="EMBL/GenBank/DDBJ databases">
        <title>Draft genome sequences of three monokaryotic isolates of the white-rot basidiomycete fungus Dichomitus squalens.</title>
        <authorList>
            <consortium name="DOE Joint Genome Institute"/>
            <person name="Lopez S.C."/>
            <person name="Andreopoulos B."/>
            <person name="Pangilinan J."/>
            <person name="Lipzen A."/>
            <person name="Riley R."/>
            <person name="Ahrendt S."/>
            <person name="Ng V."/>
            <person name="Barry K."/>
            <person name="Daum C."/>
            <person name="Grigoriev I.V."/>
            <person name="Hilden K.S."/>
            <person name="Makela M.R."/>
            <person name="de Vries R.P."/>
        </authorList>
    </citation>
    <scope>NUCLEOTIDE SEQUENCE [LARGE SCALE GENOMIC DNA]</scope>
    <source>
        <strain evidence="1">OM18370.1</strain>
    </source>
</reference>
<dbReference type="OrthoDB" id="10639262at2759"/>
<accession>A0A4Q9MKL1</accession>
<dbReference type="AlphaFoldDB" id="A0A4Q9MKL1"/>
<gene>
    <name evidence="1" type="ORF">BD311DRAFT_665188</name>
</gene>
<name>A0A4Q9MKL1_9APHY</name>
<proteinExistence type="predicted"/>
<organism evidence="1">
    <name type="scientific">Dichomitus squalens</name>
    <dbReference type="NCBI Taxonomy" id="114155"/>
    <lineage>
        <taxon>Eukaryota</taxon>
        <taxon>Fungi</taxon>
        <taxon>Dikarya</taxon>
        <taxon>Basidiomycota</taxon>
        <taxon>Agaricomycotina</taxon>
        <taxon>Agaricomycetes</taxon>
        <taxon>Polyporales</taxon>
        <taxon>Polyporaceae</taxon>
        <taxon>Dichomitus</taxon>
    </lineage>
</organism>
<dbReference type="Proteomes" id="UP000292957">
    <property type="component" value="Unassembled WGS sequence"/>
</dbReference>
<protein>
    <submittedName>
        <fullName evidence="1">Uncharacterized protein</fullName>
    </submittedName>
</protein>
<evidence type="ECO:0000313" key="1">
    <source>
        <dbReference type="EMBL" id="TBU27527.1"/>
    </source>
</evidence>
<dbReference type="EMBL" id="ML143431">
    <property type="protein sequence ID" value="TBU27527.1"/>
    <property type="molecule type" value="Genomic_DNA"/>
</dbReference>